<evidence type="ECO:0000313" key="1">
    <source>
        <dbReference type="EMBL" id="CDH47099.1"/>
    </source>
</evidence>
<reference evidence="1 2" key="1">
    <citation type="journal article" date="2014" name="ISME J.">
        <title>Candidatus Competibacter-lineage genomes retrieved from metagenomes reveal functional metabolic diversity.</title>
        <authorList>
            <person name="McIlroy S.J."/>
            <person name="Albertsen M."/>
            <person name="Andresen E.K."/>
            <person name="Saunders A.M."/>
            <person name="Kristiansen R."/>
            <person name="Stokholm-Bjerregaard M."/>
            <person name="Nielsen K.L."/>
            <person name="Nielsen P.H."/>
        </authorList>
    </citation>
    <scope>NUCLEOTIDE SEQUENCE [LARGE SCALE GENOMIC DNA]</scope>
    <source>
        <strain evidence="1 2">Run_B_J11</strain>
    </source>
</reference>
<accession>A0A7U7GFE2</accession>
<dbReference type="Proteomes" id="UP000019184">
    <property type="component" value="Unassembled WGS sequence"/>
</dbReference>
<evidence type="ECO:0000313" key="2">
    <source>
        <dbReference type="Proteomes" id="UP000019184"/>
    </source>
</evidence>
<name>A0A7U7GFE2_9GAMM</name>
<comment type="caution">
    <text evidence="1">The sequence shown here is derived from an EMBL/GenBank/DDBJ whole genome shotgun (WGS) entry which is preliminary data.</text>
</comment>
<dbReference type="OrthoDB" id="5771335at2"/>
<evidence type="ECO:0008006" key="3">
    <source>
        <dbReference type="Google" id="ProtNLM"/>
    </source>
</evidence>
<protein>
    <recommendedName>
        <fullName evidence="3">Transcriptional regulator, XRE family protein</fullName>
    </recommendedName>
</protein>
<dbReference type="EMBL" id="CBTK010000291">
    <property type="protein sequence ID" value="CDH47099.1"/>
    <property type="molecule type" value="Genomic_DNA"/>
</dbReference>
<organism evidence="1 2">
    <name type="scientific">Candidatus Contendobacter odensis Run_B_J11</name>
    <dbReference type="NCBI Taxonomy" id="1400861"/>
    <lineage>
        <taxon>Bacteria</taxon>
        <taxon>Pseudomonadati</taxon>
        <taxon>Pseudomonadota</taxon>
        <taxon>Gammaproteobacteria</taxon>
        <taxon>Candidatus Competibacteraceae</taxon>
        <taxon>Candidatus Contendibacter</taxon>
    </lineage>
</organism>
<sequence length="82" mass="9422">MNAMMNVQQLIPVWQAFQSLAPITHIENDIQYEQMTELLNGLLDTVRDDVRHPLYSLIAVVGDLIETYEIEHEPRSLVARSS</sequence>
<dbReference type="AlphaFoldDB" id="A0A7U7GFE2"/>
<gene>
    <name evidence="1" type="ORF">BN874_730005</name>
</gene>
<proteinExistence type="predicted"/>
<keyword evidence="2" id="KW-1185">Reference proteome</keyword>
<dbReference type="RefSeq" id="WP_034435855.1">
    <property type="nucleotide sequence ID" value="NZ_CBTK010000291.1"/>
</dbReference>